<reference evidence="1 2" key="1">
    <citation type="submission" date="2018-10" db="EMBL/GenBank/DDBJ databases">
        <title>Comparative analysis of microorganisms from saline springs in Andes Mountain Range, Colombia.</title>
        <authorList>
            <person name="Rubin E."/>
        </authorList>
    </citation>
    <scope>NUCLEOTIDE SEQUENCE [LARGE SCALE GENOMIC DNA]</scope>
    <source>
        <strain evidence="1 2">USBA GBX 843</strain>
    </source>
</reference>
<dbReference type="EMBL" id="RCDC01000004">
    <property type="protein sequence ID" value="RLK56429.1"/>
    <property type="molecule type" value="Genomic_DNA"/>
</dbReference>
<name>A0A498CER4_9GAMM</name>
<evidence type="ECO:0000313" key="1">
    <source>
        <dbReference type="EMBL" id="RLK56429.1"/>
    </source>
</evidence>
<proteinExistence type="predicted"/>
<dbReference type="OrthoDB" id="6043859at2"/>
<gene>
    <name evidence="1" type="ORF">BCL79_0816</name>
</gene>
<evidence type="ECO:0000313" key="2">
    <source>
        <dbReference type="Proteomes" id="UP000274786"/>
    </source>
</evidence>
<dbReference type="AlphaFoldDB" id="A0A498CER4"/>
<accession>A0A498CER4</accession>
<dbReference type="RefSeq" id="WP_121037695.1">
    <property type="nucleotide sequence ID" value="NZ_RCDC01000004.1"/>
</dbReference>
<sequence>MKYEVEFNGLAQCAHYLEVEAESPEDALRLAKKTFLSDASFAIEEWINEPTIESLSEDGVLIASNYELEIANVEDYE</sequence>
<protein>
    <submittedName>
        <fullName evidence="1">Uncharacterized protein</fullName>
    </submittedName>
</protein>
<dbReference type="Proteomes" id="UP000274786">
    <property type="component" value="Unassembled WGS sequence"/>
</dbReference>
<organism evidence="1 2">
    <name type="scientific">Stenotrophomonas rhizophila</name>
    <dbReference type="NCBI Taxonomy" id="216778"/>
    <lineage>
        <taxon>Bacteria</taxon>
        <taxon>Pseudomonadati</taxon>
        <taxon>Pseudomonadota</taxon>
        <taxon>Gammaproteobacteria</taxon>
        <taxon>Lysobacterales</taxon>
        <taxon>Lysobacteraceae</taxon>
        <taxon>Stenotrophomonas</taxon>
    </lineage>
</organism>
<comment type="caution">
    <text evidence="1">The sequence shown here is derived from an EMBL/GenBank/DDBJ whole genome shotgun (WGS) entry which is preliminary data.</text>
</comment>